<protein>
    <submittedName>
        <fullName evidence="1">Uncharacterized protein</fullName>
    </submittedName>
</protein>
<comment type="caution">
    <text evidence="1">The sequence shown here is derived from an EMBL/GenBank/DDBJ whole genome shotgun (WGS) entry which is preliminary data.</text>
</comment>
<name>A0AAV5E9M4_ELECO</name>
<dbReference type="Proteomes" id="UP001054889">
    <property type="component" value="Unassembled WGS sequence"/>
</dbReference>
<evidence type="ECO:0000313" key="1">
    <source>
        <dbReference type="EMBL" id="GJN19487.1"/>
    </source>
</evidence>
<keyword evidence="2" id="KW-1185">Reference proteome</keyword>
<accession>A0AAV5E9M4</accession>
<reference evidence="1" key="1">
    <citation type="journal article" date="2018" name="DNA Res.">
        <title>Multiple hybrid de novo genome assembly of finger millet, an orphan allotetraploid crop.</title>
        <authorList>
            <person name="Hatakeyama M."/>
            <person name="Aluri S."/>
            <person name="Balachadran M.T."/>
            <person name="Sivarajan S.R."/>
            <person name="Patrignani A."/>
            <person name="Gruter S."/>
            <person name="Poveda L."/>
            <person name="Shimizu-Inatsugi R."/>
            <person name="Baeten J."/>
            <person name="Francoijs K.J."/>
            <person name="Nataraja K.N."/>
            <person name="Reddy Y.A.N."/>
            <person name="Phadnis S."/>
            <person name="Ravikumar R.L."/>
            <person name="Schlapbach R."/>
            <person name="Sreeman S.M."/>
            <person name="Shimizu K.K."/>
        </authorList>
    </citation>
    <scope>NUCLEOTIDE SEQUENCE</scope>
</reference>
<proteinExistence type="predicted"/>
<sequence length="62" mass="6864">MLPAKREAYSAAPRLRELVPSHTIAACNLFSFSNKVSSSFFLQYLCQAACIKQAAQVLHCCE</sequence>
<evidence type="ECO:0000313" key="2">
    <source>
        <dbReference type="Proteomes" id="UP001054889"/>
    </source>
</evidence>
<dbReference type="AlphaFoldDB" id="A0AAV5E9M4"/>
<organism evidence="1 2">
    <name type="scientific">Eleusine coracana subsp. coracana</name>
    <dbReference type="NCBI Taxonomy" id="191504"/>
    <lineage>
        <taxon>Eukaryota</taxon>
        <taxon>Viridiplantae</taxon>
        <taxon>Streptophyta</taxon>
        <taxon>Embryophyta</taxon>
        <taxon>Tracheophyta</taxon>
        <taxon>Spermatophyta</taxon>
        <taxon>Magnoliopsida</taxon>
        <taxon>Liliopsida</taxon>
        <taxon>Poales</taxon>
        <taxon>Poaceae</taxon>
        <taxon>PACMAD clade</taxon>
        <taxon>Chloridoideae</taxon>
        <taxon>Cynodonteae</taxon>
        <taxon>Eleusininae</taxon>
        <taxon>Eleusine</taxon>
    </lineage>
</organism>
<reference evidence="1" key="2">
    <citation type="submission" date="2021-12" db="EMBL/GenBank/DDBJ databases">
        <title>Resequencing data analysis of finger millet.</title>
        <authorList>
            <person name="Hatakeyama M."/>
            <person name="Aluri S."/>
            <person name="Balachadran M.T."/>
            <person name="Sivarajan S.R."/>
            <person name="Poveda L."/>
            <person name="Shimizu-Inatsugi R."/>
            <person name="Schlapbach R."/>
            <person name="Sreeman S.M."/>
            <person name="Shimizu K.K."/>
        </authorList>
    </citation>
    <scope>NUCLEOTIDE SEQUENCE</scope>
</reference>
<gene>
    <name evidence="1" type="primary">gb06769</name>
    <name evidence="1" type="ORF">PR202_gb06769</name>
</gene>
<dbReference type="EMBL" id="BQKI01000074">
    <property type="protein sequence ID" value="GJN19487.1"/>
    <property type="molecule type" value="Genomic_DNA"/>
</dbReference>